<dbReference type="SUPFAM" id="SSF53850">
    <property type="entry name" value="Periplasmic binding protein-like II"/>
    <property type="match status" value="1"/>
</dbReference>
<comment type="caution">
    <text evidence="6">The sequence shown here is derived from an EMBL/GenBank/DDBJ whole genome shotgun (WGS) entry which is preliminary data.</text>
</comment>
<keyword evidence="2" id="KW-0805">Transcription regulation</keyword>
<keyword evidence="4" id="KW-0804">Transcription</keyword>
<protein>
    <submittedName>
        <fullName evidence="6">LysR family transcriptional regulator</fullName>
    </submittedName>
</protein>
<dbReference type="InterPro" id="IPR000847">
    <property type="entry name" value="LysR_HTH_N"/>
</dbReference>
<organism evidence="6 7">
    <name type="scientific">Calderihabitans maritimus</name>
    <dbReference type="NCBI Taxonomy" id="1246530"/>
    <lineage>
        <taxon>Bacteria</taxon>
        <taxon>Bacillati</taxon>
        <taxon>Bacillota</taxon>
        <taxon>Clostridia</taxon>
        <taxon>Neomoorellales</taxon>
        <taxon>Calderihabitantaceae</taxon>
        <taxon>Calderihabitans</taxon>
    </lineage>
</organism>
<accession>A0A1Z5HNW5</accession>
<evidence type="ECO:0000256" key="3">
    <source>
        <dbReference type="ARBA" id="ARBA00023125"/>
    </source>
</evidence>
<evidence type="ECO:0000256" key="1">
    <source>
        <dbReference type="ARBA" id="ARBA00009437"/>
    </source>
</evidence>
<dbReference type="PANTHER" id="PTHR30126">
    <property type="entry name" value="HTH-TYPE TRANSCRIPTIONAL REGULATOR"/>
    <property type="match status" value="1"/>
</dbReference>
<name>A0A1Z5HNW5_9FIRM</name>
<dbReference type="CDD" id="cd08420">
    <property type="entry name" value="PBP2_CysL_like"/>
    <property type="match status" value="1"/>
</dbReference>
<dbReference type="PROSITE" id="PS50931">
    <property type="entry name" value="HTH_LYSR"/>
    <property type="match status" value="1"/>
</dbReference>
<dbReference type="GO" id="GO:0003700">
    <property type="term" value="F:DNA-binding transcription factor activity"/>
    <property type="evidence" value="ECO:0007669"/>
    <property type="project" value="InterPro"/>
</dbReference>
<dbReference type="EMBL" id="BDGJ01000010">
    <property type="protein sequence ID" value="GAW91226.1"/>
    <property type="molecule type" value="Genomic_DNA"/>
</dbReference>
<dbReference type="Proteomes" id="UP000197032">
    <property type="component" value="Unassembled WGS sequence"/>
</dbReference>
<sequence length="301" mass="33834">MLLTQLMAFCKVVQEGSISKAARELHLTQPALSAQIQALEEHFGLPLLERTNRGVIPTEAGEAVLYYAKRISILNQNLHQEIERLKNMDNEELAIGAGSTVGGYALPCSIYIFKEKYPRAQIKVTVANSEEIMQKLLDKTIDLGIVEGPTEKEENFISSVLAYDELLLVTPNNDDWKDKNTVTLEELKEFPFIAREEGSGTRRTIEKALQKKGLSFDDLNIVMELNSFDAIKASVEAGRGVTVLPRLAIKKEIYTGVLKALKVEGISFRHRFTAVYLPGRQQTLLQKKFLDFLKSKERGFC</sequence>
<dbReference type="Pfam" id="PF03466">
    <property type="entry name" value="LysR_substrate"/>
    <property type="match status" value="1"/>
</dbReference>
<dbReference type="PRINTS" id="PR00039">
    <property type="entry name" value="HTHLYSR"/>
</dbReference>
<keyword evidence="7" id="KW-1185">Reference proteome</keyword>
<gene>
    <name evidence="6" type="ORF">KKC1_03880</name>
</gene>
<dbReference type="SUPFAM" id="SSF46785">
    <property type="entry name" value="Winged helix' DNA-binding domain"/>
    <property type="match status" value="1"/>
</dbReference>
<dbReference type="Gene3D" id="3.40.190.290">
    <property type="match status" value="1"/>
</dbReference>
<dbReference type="InterPro" id="IPR036390">
    <property type="entry name" value="WH_DNA-bd_sf"/>
</dbReference>
<evidence type="ECO:0000259" key="5">
    <source>
        <dbReference type="PROSITE" id="PS50931"/>
    </source>
</evidence>
<dbReference type="OrthoDB" id="9785745at2"/>
<dbReference type="AlphaFoldDB" id="A0A1Z5HNW5"/>
<dbReference type="InterPro" id="IPR047788">
    <property type="entry name" value="LysR-like_Sec_metab"/>
</dbReference>
<dbReference type="Pfam" id="PF00126">
    <property type="entry name" value="HTH_1"/>
    <property type="match status" value="1"/>
</dbReference>
<dbReference type="FunFam" id="1.10.10.10:FF:000001">
    <property type="entry name" value="LysR family transcriptional regulator"/>
    <property type="match status" value="1"/>
</dbReference>
<feature type="domain" description="HTH lysR-type" evidence="5">
    <location>
        <begin position="1"/>
        <end position="58"/>
    </location>
</feature>
<dbReference type="NCBIfam" id="NF040786">
    <property type="entry name" value="LysR_Sec_metab"/>
    <property type="match status" value="1"/>
</dbReference>
<evidence type="ECO:0000313" key="6">
    <source>
        <dbReference type="EMBL" id="GAW91226.1"/>
    </source>
</evidence>
<evidence type="ECO:0000256" key="4">
    <source>
        <dbReference type="ARBA" id="ARBA00023163"/>
    </source>
</evidence>
<evidence type="ECO:0000313" key="7">
    <source>
        <dbReference type="Proteomes" id="UP000197032"/>
    </source>
</evidence>
<reference evidence="7" key="1">
    <citation type="journal article" date="2017" name="Appl. Environ. Microbiol.">
        <title>Genomic analysis of Calderihabitans maritimus KKC1, a thermophilic hydrogenogenic carboxydotrophic bacterium isolated from marine sediment.</title>
        <authorList>
            <person name="Omae K."/>
            <person name="Yoneda Y."/>
            <person name="Fukuyama Y."/>
            <person name="Yoshida T."/>
            <person name="Sako Y."/>
        </authorList>
    </citation>
    <scope>NUCLEOTIDE SEQUENCE [LARGE SCALE GENOMIC DNA]</scope>
    <source>
        <strain evidence="7">KKC1</strain>
    </source>
</reference>
<dbReference type="InterPro" id="IPR005119">
    <property type="entry name" value="LysR_subst-bd"/>
</dbReference>
<evidence type="ECO:0000256" key="2">
    <source>
        <dbReference type="ARBA" id="ARBA00023015"/>
    </source>
</evidence>
<keyword evidence="3" id="KW-0238">DNA-binding</keyword>
<dbReference type="RefSeq" id="WP_088552799.1">
    <property type="nucleotide sequence ID" value="NZ_BDGJ01000010.1"/>
</dbReference>
<dbReference type="PANTHER" id="PTHR30126:SF40">
    <property type="entry name" value="HTH-TYPE TRANSCRIPTIONAL REGULATOR GLTR"/>
    <property type="match status" value="1"/>
</dbReference>
<dbReference type="InterPro" id="IPR036388">
    <property type="entry name" value="WH-like_DNA-bd_sf"/>
</dbReference>
<dbReference type="Gene3D" id="1.10.10.10">
    <property type="entry name" value="Winged helix-like DNA-binding domain superfamily/Winged helix DNA-binding domain"/>
    <property type="match status" value="1"/>
</dbReference>
<dbReference type="GO" id="GO:0000976">
    <property type="term" value="F:transcription cis-regulatory region binding"/>
    <property type="evidence" value="ECO:0007669"/>
    <property type="project" value="TreeGrafter"/>
</dbReference>
<proteinExistence type="inferred from homology"/>
<comment type="similarity">
    <text evidence="1">Belongs to the LysR transcriptional regulatory family.</text>
</comment>